<evidence type="ECO:0008006" key="4">
    <source>
        <dbReference type="Google" id="ProtNLM"/>
    </source>
</evidence>
<evidence type="ECO:0000313" key="2">
    <source>
        <dbReference type="EMBL" id="OCB48613.1"/>
    </source>
</evidence>
<dbReference type="EMBL" id="MBEE01000194">
    <property type="protein sequence ID" value="OCB48613.1"/>
    <property type="molecule type" value="Genomic_DNA"/>
</dbReference>
<feature type="transmembrane region" description="Helical" evidence="1">
    <location>
        <begin position="103"/>
        <end position="124"/>
    </location>
</feature>
<proteinExistence type="predicted"/>
<gene>
    <name evidence="2" type="ORF">A5677_25055</name>
</gene>
<keyword evidence="1" id="KW-0472">Membrane</keyword>
<keyword evidence="1" id="KW-1133">Transmembrane helix</keyword>
<accession>A0A1B9D0Q5</accession>
<name>A0A1B9D0Q5_MYCMA</name>
<keyword evidence="1" id="KW-0812">Transmembrane</keyword>
<dbReference type="AlphaFoldDB" id="A0A1B9D0Q5"/>
<feature type="transmembrane region" description="Helical" evidence="1">
    <location>
        <begin position="63"/>
        <end position="82"/>
    </location>
</feature>
<feature type="transmembrane region" description="Helical" evidence="1">
    <location>
        <begin position="41"/>
        <end position="57"/>
    </location>
</feature>
<organism evidence="2 3">
    <name type="scientific">Mycobacterium malmoense</name>
    <dbReference type="NCBI Taxonomy" id="1780"/>
    <lineage>
        <taxon>Bacteria</taxon>
        <taxon>Bacillati</taxon>
        <taxon>Actinomycetota</taxon>
        <taxon>Actinomycetes</taxon>
        <taxon>Mycobacteriales</taxon>
        <taxon>Mycobacteriaceae</taxon>
        <taxon>Mycobacterium</taxon>
    </lineage>
</organism>
<reference evidence="2 3" key="1">
    <citation type="submission" date="2016-06" db="EMBL/GenBank/DDBJ databases">
        <authorList>
            <person name="Kjaerup R.B."/>
            <person name="Dalgaard T.S."/>
            <person name="Juul-Madsen H.R."/>
        </authorList>
    </citation>
    <scope>NUCLEOTIDE SEQUENCE [LARGE SCALE GENOMIC DNA]</scope>
    <source>
        <strain evidence="2 3">E3012</strain>
    </source>
</reference>
<feature type="transmembrane region" description="Helical" evidence="1">
    <location>
        <begin position="12"/>
        <end position="29"/>
    </location>
</feature>
<feature type="transmembrane region" description="Helical" evidence="1">
    <location>
        <begin position="227"/>
        <end position="245"/>
    </location>
</feature>
<evidence type="ECO:0000313" key="3">
    <source>
        <dbReference type="Proteomes" id="UP000092683"/>
    </source>
</evidence>
<dbReference type="Proteomes" id="UP000092683">
    <property type="component" value="Unassembled WGS sequence"/>
</dbReference>
<protein>
    <recommendedName>
        <fullName evidence="4">HPP family protein</fullName>
    </recommendedName>
</protein>
<comment type="caution">
    <text evidence="2">The sequence shown here is derived from an EMBL/GenBank/DDBJ whole genome shotgun (WGS) entry which is preliminary data.</text>
</comment>
<evidence type="ECO:0000256" key="1">
    <source>
        <dbReference type="SAM" id="Phobius"/>
    </source>
</evidence>
<sequence length="308" mass="32355">MAYIVLAAGLHGWHYLLFPGLAALSYDVLTRPWGKWAGQPGRLLVTPVAGAVIGVLVTRMLPFGVAAILLIVIPCVLLLALLKSIVAPGIAAGALPLFLGIKSWLYPASIAVSLIVLVAILLPWQRLCRRKYPDADVLTPSVDDVLESPATGTAWILPFFVFVTVMALCATAVGLRLILFPPLIVIAYEMFAHPTTCPWAGKPVALPGVCVLNAVAGWGAVGLFGRGAIAAACAMALGIVALRLLRLRMPPALAVGLLPLVIDSPSIKFPISVAIGAGALTLAYQFHQRWVTGQGRAGQSVPNNTRSG</sequence>
<feature type="transmembrane region" description="Helical" evidence="1">
    <location>
        <begin position="155"/>
        <end position="179"/>
    </location>
</feature>